<dbReference type="EMBL" id="JAVDYI010000001">
    <property type="protein sequence ID" value="MDR7357417.1"/>
    <property type="molecule type" value="Genomic_DNA"/>
</dbReference>
<evidence type="ECO:0008006" key="4">
    <source>
        <dbReference type="Google" id="ProtNLM"/>
    </source>
</evidence>
<evidence type="ECO:0000313" key="3">
    <source>
        <dbReference type="Proteomes" id="UP001183817"/>
    </source>
</evidence>
<feature type="transmembrane region" description="Helical" evidence="1">
    <location>
        <begin position="12"/>
        <end position="31"/>
    </location>
</feature>
<evidence type="ECO:0000313" key="2">
    <source>
        <dbReference type="EMBL" id="MDR7357417.1"/>
    </source>
</evidence>
<sequence length="134" mass="14351">MDYNDYDYDLIGFWVLTSAAALVSITVGSLVHMRGGSRAPGLYLVLGVAASIVYGIFAGIVVGAIFEPPYVPGLSEGRGLDLRGIGLIIGSWVGGALGVLATVLMWTISTFIRWRLKRRTTEPVVGPDRQVLPD</sequence>
<proteinExistence type="predicted"/>
<keyword evidence="1" id="KW-1133">Transmembrane helix</keyword>
<keyword evidence="1" id="KW-0472">Membrane</keyword>
<keyword evidence="1" id="KW-0812">Transmembrane</keyword>
<feature type="transmembrane region" description="Helical" evidence="1">
    <location>
        <begin position="85"/>
        <end position="108"/>
    </location>
</feature>
<protein>
    <recommendedName>
        <fullName evidence="4">Integral membrane protein</fullName>
    </recommendedName>
</protein>
<evidence type="ECO:0000256" key="1">
    <source>
        <dbReference type="SAM" id="Phobius"/>
    </source>
</evidence>
<feature type="transmembrane region" description="Helical" evidence="1">
    <location>
        <begin position="43"/>
        <end position="65"/>
    </location>
</feature>
<dbReference type="RefSeq" id="WP_264268156.1">
    <property type="nucleotide sequence ID" value="NZ_BAAAWO010000001.1"/>
</dbReference>
<gene>
    <name evidence="2" type="ORF">J2S64_001108</name>
</gene>
<comment type="caution">
    <text evidence="2">The sequence shown here is derived from an EMBL/GenBank/DDBJ whole genome shotgun (WGS) entry which is preliminary data.</text>
</comment>
<dbReference type="Proteomes" id="UP001183817">
    <property type="component" value="Unassembled WGS sequence"/>
</dbReference>
<reference evidence="2 3" key="1">
    <citation type="submission" date="2023-07" db="EMBL/GenBank/DDBJ databases">
        <title>Sequencing the genomes of 1000 actinobacteria strains.</title>
        <authorList>
            <person name="Klenk H.-P."/>
        </authorList>
    </citation>
    <scope>NUCLEOTIDE SEQUENCE [LARGE SCALE GENOMIC DNA]</scope>
    <source>
        <strain evidence="2 3">DSM 20167</strain>
    </source>
</reference>
<name>A0ABU2BFJ5_9MICC</name>
<organism evidence="2 3">
    <name type="scientific">Paeniglutamicibacter sulfureus</name>
    <dbReference type="NCBI Taxonomy" id="43666"/>
    <lineage>
        <taxon>Bacteria</taxon>
        <taxon>Bacillati</taxon>
        <taxon>Actinomycetota</taxon>
        <taxon>Actinomycetes</taxon>
        <taxon>Micrococcales</taxon>
        <taxon>Micrococcaceae</taxon>
        <taxon>Paeniglutamicibacter</taxon>
    </lineage>
</organism>
<accession>A0ABU2BFJ5</accession>
<keyword evidence="3" id="KW-1185">Reference proteome</keyword>